<dbReference type="GO" id="GO:0030313">
    <property type="term" value="C:cell envelope"/>
    <property type="evidence" value="ECO:0007669"/>
    <property type="project" value="UniProtKB-SubCell"/>
</dbReference>
<keyword evidence="14" id="KW-1185">Reference proteome</keyword>
<evidence type="ECO:0000256" key="9">
    <source>
        <dbReference type="ARBA" id="ARBA00029605"/>
    </source>
</evidence>
<comment type="catalytic activity">
    <reaction evidence="1 10">
        <text>Release of N-terminal proline from a peptide.</text>
        <dbReference type="EC" id="3.4.11.5"/>
    </reaction>
</comment>
<dbReference type="GO" id="GO:0006508">
    <property type="term" value="P:proteolysis"/>
    <property type="evidence" value="ECO:0007669"/>
    <property type="project" value="UniProtKB-KW"/>
</dbReference>
<dbReference type="InterPro" id="IPR005945">
    <property type="entry name" value="Pro_imino_pep"/>
</dbReference>
<evidence type="ECO:0000313" key="13">
    <source>
        <dbReference type="EMBL" id="RRK11307.1"/>
    </source>
</evidence>
<dbReference type="PANTHER" id="PTHR43798">
    <property type="entry name" value="MONOACYLGLYCEROL LIPASE"/>
    <property type="match status" value="1"/>
</dbReference>
<sequence length="305" mass="35242">MQNVTRIITLSNGYHLWTHTTNLGGHIKLLCLHGGPGDTHEVFERFGPELAALDVEVTMYDQLGSWYSDTPDWDDPHVRKKYLNEAYYLKEVDEVRRKLGYDHFYLAGHSWGGVLAMTYAASHQEQLRGLIIISMIDNVADYVKRMKAIRQAEFSPAENAFMLAIEKRGEWDNPHYRQLITHLYHQYVNRRQPEVLAHQIDIQAKPVYNYFQGDNEFVVYGDLGGWDFSHQLKTIQLPTLLSFGDHETMPLTAAKRMAHAMPNARLVVTPNSGHNHMVDNPAVFFTNLRHYLTDVENDRFNPHHA</sequence>
<evidence type="ECO:0000256" key="5">
    <source>
        <dbReference type="ARBA" id="ARBA00021843"/>
    </source>
</evidence>
<dbReference type="InterPro" id="IPR002410">
    <property type="entry name" value="Peptidase_S33"/>
</dbReference>
<dbReference type="GO" id="GO:0004177">
    <property type="term" value="F:aminopeptidase activity"/>
    <property type="evidence" value="ECO:0007669"/>
    <property type="project" value="UniProtKB-KW"/>
</dbReference>
<evidence type="ECO:0000256" key="1">
    <source>
        <dbReference type="ARBA" id="ARBA00001585"/>
    </source>
</evidence>
<name>A0A426D9Q8_9LACO</name>
<dbReference type="InterPro" id="IPR050266">
    <property type="entry name" value="AB_hydrolase_sf"/>
</dbReference>
<organism evidence="13 14">
    <name type="scientific">Lactiplantibacillus garii</name>
    <dbReference type="NCBI Taxonomy" id="2306423"/>
    <lineage>
        <taxon>Bacteria</taxon>
        <taxon>Bacillati</taxon>
        <taxon>Bacillota</taxon>
        <taxon>Bacilli</taxon>
        <taxon>Lactobacillales</taxon>
        <taxon>Lactobacillaceae</taxon>
        <taxon>Lactiplantibacillus</taxon>
    </lineage>
</organism>
<evidence type="ECO:0000256" key="2">
    <source>
        <dbReference type="ARBA" id="ARBA00004196"/>
    </source>
</evidence>
<dbReference type="PANTHER" id="PTHR43798:SF33">
    <property type="entry name" value="HYDROLASE, PUTATIVE (AFU_ORTHOLOGUE AFUA_2G14860)-RELATED"/>
    <property type="match status" value="1"/>
</dbReference>
<evidence type="ECO:0000259" key="12">
    <source>
        <dbReference type="Pfam" id="PF00561"/>
    </source>
</evidence>
<evidence type="ECO:0000256" key="7">
    <source>
        <dbReference type="ARBA" id="ARBA00022670"/>
    </source>
</evidence>
<evidence type="ECO:0000256" key="4">
    <source>
        <dbReference type="ARBA" id="ARBA00012568"/>
    </source>
</evidence>
<accession>A0A426D9Q8</accession>
<evidence type="ECO:0000256" key="10">
    <source>
        <dbReference type="PIRNR" id="PIRNR005539"/>
    </source>
</evidence>
<dbReference type="GO" id="GO:0016020">
    <property type="term" value="C:membrane"/>
    <property type="evidence" value="ECO:0007669"/>
    <property type="project" value="TreeGrafter"/>
</dbReference>
<dbReference type="InterPro" id="IPR000073">
    <property type="entry name" value="AB_hydrolase_1"/>
</dbReference>
<dbReference type="Pfam" id="PF00561">
    <property type="entry name" value="Abhydrolase_1"/>
    <property type="match status" value="1"/>
</dbReference>
<keyword evidence="8 10" id="KW-0378">Hydrolase</keyword>
<comment type="subcellular location">
    <subcellularLocation>
        <location evidence="2">Cell envelope</location>
    </subcellularLocation>
</comment>
<feature type="active site" description="Nucleophile" evidence="11">
    <location>
        <position position="110"/>
    </location>
</feature>
<reference evidence="13 14" key="1">
    <citation type="submission" date="2018-08" db="EMBL/GenBank/DDBJ databases">
        <title>Genome Lactobacillus garii FI11369.</title>
        <authorList>
            <person name="Diaz M."/>
            <person name="Narbad A."/>
        </authorList>
    </citation>
    <scope>NUCLEOTIDE SEQUENCE [LARGE SCALE GENOMIC DNA]</scope>
    <source>
        <strain evidence="13 14">FI11369</strain>
    </source>
</reference>
<keyword evidence="6 10" id="KW-0031">Aminopeptidase</keyword>
<dbReference type="PIRSF" id="PIRSF005539">
    <property type="entry name" value="Pept_S33_TRI_F1"/>
    <property type="match status" value="1"/>
</dbReference>
<comment type="similarity">
    <text evidence="3 10">Belongs to the peptidase S33 family.</text>
</comment>
<comment type="caution">
    <text evidence="13">The sequence shown here is derived from an EMBL/GenBank/DDBJ whole genome shotgun (WGS) entry which is preliminary data.</text>
</comment>
<proteinExistence type="inferred from homology"/>
<protein>
    <recommendedName>
        <fullName evidence="5 10">Proline iminopeptidase</fullName>
        <shortName evidence="10">PIP</shortName>
        <ecNumber evidence="4 10">3.4.11.5</ecNumber>
    </recommendedName>
    <alternativeName>
        <fullName evidence="9 10">Prolyl aminopeptidase</fullName>
    </alternativeName>
</protein>
<evidence type="ECO:0000256" key="6">
    <source>
        <dbReference type="ARBA" id="ARBA00022438"/>
    </source>
</evidence>
<gene>
    <name evidence="13" type="ORF">D1831_02710</name>
</gene>
<dbReference type="Gene3D" id="3.40.50.1820">
    <property type="entry name" value="alpha/beta hydrolase"/>
    <property type="match status" value="1"/>
</dbReference>
<dbReference type="NCBIfam" id="TIGR01250">
    <property type="entry name" value="pro_imino_pep_2"/>
    <property type="match status" value="1"/>
</dbReference>
<dbReference type="RefSeq" id="WP_125071389.1">
    <property type="nucleotide sequence ID" value="NZ_QWZQ01000006.1"/>
</dbReference>
<dbReference type="Proteomes" id="UP000283633">
    <property type="component" value="Unassembled WGS sequence"/>
</dbReference>
<evidence type="ECO:0000313" key="14">
    <source>
        <dbReference type="Proteomes" id="UP000283633"/>
    </source>
</evidence>
<dbReference type="PRINTS" id="PR00793">
    <property type="entry name" value="PROAMNOPTASE"/>
</dbReference>
<feature type="domain" description="AB hydrolase-1" evidence="12">
    <location>
        <begin position="29"/>
        <end position="281"/>
    </location>
</feature>
<dbReference type="EC" id="3.4.11.5" evidence="4 10"/>
<dbReference type="OrthoDB" id="9773293at2"/>
<dbReference type="AlphaFoldDB" id="A0A426D9Q8"/>
<dbReference type="InterPro" id="IPR029058">
    <property type="entry name" value="AB_hydrolase_fold"/>
</dbReference>
<dbReference type="SUPFAM" id="SSF53474">
    <property type="entry name" value="alpha/beta-Hydrolases"/>
    <property type="match status" value="1"/>
</dbReference>
<evidence type="ECO:0000256" key="11">
    <source>
        <dbReference type="PIRSR" id="PIRSR005539-1"/>
    </source>
</evidence>
<keyword evidence="7 10" id="KW-0645">Protease</keyword>
<evidence type="ECO:0000256" key="8">
    <source>
        <dbReference type="ARBA" id="ARBA00022801"/>
    </source>
</evidence>
<feature type="active site" evidence="11">
    <location>
        <position position="247"/>
    </location>
</feature>
<dbReference type="EMBL" id="QWZQ01000006">
    <property type="protein sequence ID" value="RRK11307.1"/>
    <property type="molecule type" value="Genomic_DNA"/>
</dbReference>
<comment type="function">
    <text evidence="10">Releases the N-terminal proline from various substrates.</text>
</comment>
<evidence type="ECO:0000256" key="3">
    <source>
        <dbReference type="ARBA" id="ARBA00010088"/>
    </source>
</evidence>
<feature type="active site" description="Proton donor" evidence="11">
    <location>
        <position position="274"/>
    </location>
</feature>